<dbReference type="InterPro" id="IPR055545">
    <property type="entry name" value="DUF7121"/>
</dbReference>
<comment type="caution">
    <text evidence="2">The sequence shown here is derived from an EMBL/GenBank/DDBJ whole genome shotgun (WGS) entry which is preliminary data.</text>
</comment>
<protein>
    <recommendedName>
        <fullName evidence="4">Chromosome partition protein Smc</fullName>
    </recommendedName>
</protein>
<feature type="coiled-coil region" evidence="1">
    <location>
        <begin position="13"/>
        <end position="82"/>
    </location>
</feature>
<keyword evidence="1" id="KW-0175">Coiled coil</keyword>
<dbReference type="Proteomes" id="UP001529235">
    <property type="component" value="Unassembled WGS sequence"/>
</dbReference>
<dbReference type="Gene3D" id="1.10.287.1490">
    <property type="match status" value="1"/>
</dbReference>
<dbReference type="PANTHER" id="PTHR18937">
    <property type="entry name" value="STRUCTURAL MAINTENANCE OF CHROMOSOMES SMC FAMILY MEMBER"/>
    <property type="match status" value="1"/>
</dbReference>
<sequence>MSKNREEIISLEISSLREDLQNLIIQRNELRRQLGEIREKLSARREELKKKREDLSNIRNEIAKLREKIFSLKNDIQTLRSRLGEMFKELKQISTEFRELSRGRESLIAIDELRAKIEQLEWTLITTPNIEPEREKEIVSEISRLEQKLKTLLSLHMRYGDISSRYEKTKNAISELRSEIEKKRSVLRDAINQLNNLKAQRDKLKNEISNIIDDIKTLKNQRDEIKNRLATINNEIQEKRRRYYELLRELKRIRDEYEKSVQQRMLQEKKAKVLDKISRGERVTLYDLYVLYGQEKQEK</sequence>
<dbReference type="Gene3D" id="1.20.5.340">
    <property type="match status" value="1"/>
</dbReference>
<proteinExistence type="predicted"/>
<dbReference type="Pfam" id="PF23435">
    <property type="entry name" value="DUF7121"/>
    <property type="match status" value="1"/>
</dbReference>
<dbReference type="AlphaFoldDB" id="A0ABD4Z3G4"/>
<reference evidence="2 3" key="1">
    <citation type="submission" date="2023-05" db="EMBL/GenBank/DDBJ databases">
        <title>A new hyperthermophilic archaea 'Ignisphaera cupida' sp. nov. and description of the family 'Ignisphaeraceae' fam. nov.</title>
        <authorList>
            <person name="Podosokorskaya O.A."/>
            <person name="Elcheninov A.G."/>
            <person name="Klukina A."/>
            <person name="Merkel A.Y."/>
        </authorList>
    </citation>
    <scope>NUCLEOTIDE SEQUENCE [LARGE SCALE GENOMIC DNA]</scope>
    <source>
        <strain evidence="2 3">4213-co</strain>
    </source>
</reference>
<evidence type="ECO:0000313" key="3">
    <source>
        <dbReference type="Proteomes" id="UP001529235"/>
    </source>
</evidence>
<evidence type="ECO:0000313" key="2">
    <source>
        <dbReference type="EMBL" id="MDK6027856.1"/>
    </source>
</evidence>
<dbReference type="RefSeq" id="WP_285272837.1">
    <property type="nucleotide sequence ID" value="NZ_JASNVW010000001.1"/>
</dbReference>
<dbReference type="SUPFAM" id="SSF58100">
    <property type="entry name" value="Bacterial hemolysins"/>
    <property type="match status" value="1"/>
</dbReference>
<evidence type="ECO:0008006" key="4">
    <source>
        <dbReference type="Google" id="ProtNLM"/>
    </source>
</evidence>
<evidence type="ECO:0000256" key="1">
    <source>
        <dbReference type="SAM" id="Coils"/>
    </source>
</evidence>
<accession>A0ABD4Z3G4</accession>
<feature type="coiled-coil region" evidence="1">
    <location>
        <begin position="166"/>
        <end position="260"/>
    </location>
</feature>
<name>A0ABD4Z3G4_9CREN</name>
<keyword evidence="3" id="KW-1185">Reference proteome</keyword>
<organism evidence="2 3">
    <name type="scientific">Ignisphaera cupida</name>
    <dbReference type="NCBI Taxonomy" id="3050454"/>
    <lineage>
        <taxon>Archaea</taxon>
        <taxon>Thermoproteota</taxon>
        <taxon>Thermoprotei</taxon>
        <taxon>Desulfurococcales</taxon>
        <taxon>Desulfurococcaceae</taxon>
        <taxon>Ignisphaera</taxon>
    </lineage>
</organism>
<gene>
    <name evidence="2" type="ORF">QPL79_00545</name>
</gene>
<dbReference type="EMBL" id="JASNVW010000001">
    <property type="protein sequence ID" value="MDK6027856.1"/>
    <property type="molecule type" value="Genomic_DNA"/>
</dbReference>